<name>Q7UE30_RHOBA</name>
<protein>
    <submittedName>
        <fullName evidence="1">Similar to preprotein translocase SecA chain</fullName>
    </submittedName>
</protein>
<dbReference type="Pfam" id="PF02810">
    <property type="entry name" value="SEC-C"/>
    <property type="match status" value="1"/>
</dbReference>
<gene>
    <name evidence="1" type="ordered locus">RB11626</name>
</gene>
<dbReference type="EnsemblBacteria" id="CAD79222">
    <property type="protein sequence ID" value="CAD79222"/>
    <property type="gene ID" value="RB11626"/>
</dbReference>
<proteinExistence type="predicted"/>
<dbReference type="PANTHER" id="PTHR33747:SF1">
    <property type="entry name" value="ADENYLATE CYCLASE-ASSOCIATED CAP C-TERMINAL DOMAIN-CONTAINING PROTEIN"/>
    <property type="match status" value="1"/>
</dbReference>
<dbReference type="Proteomes" id="UP000001025">
    <property type="component" value="Chromosome"/>
</dbReference>
<dbReference type="InParanoid" id="Q7UE30"/>
<dbReference type="PATRIC" id="fig|243090.15.peg.5628"/>
<reference evidence="1 2" key="1">
    <citation type="journal article" date="2003" name="Proc. Natl. Acad. Sci. U.S.A.">
        <title>Complete genome sequence of the marine planctomycete Pirellula sp. strain 1.</title>
        <authorList>
            <person name="Gloeckner F.O."/>
            <person name="Kube M."/>
            <person name="Bauer M."/>
            <person name="Teeling H."/>
            <person name="Lombardot T."/>
            <person name="Ludwig W."/>
            <person name="Gade D."/>
            <person name="Beck A."/>
            <person name="Borzym K."/>
            <person name="Heitmann K."/>
            <person name="Rabus R."/>
            <person name="Schlesner H."/>
            <person name="Amann R."/>
            <person name="Reinhardt R."/>
        </authorList>
    </citation>
    <scope>NUCLEOTIDE SEQUENCE [LARGE SCALE GENOMIC DNA]</scope>
    <source>
        <strain evidence="2">DSM 10527 / NCIMB 13988 / SH1</strain>
    </source>
</reference>
<dbReference type="Gene3D" id="3.10.450.50">
    <property type="match status" value="1"/>
</dbReference>
<dbReference type="EMBL" id="BX294153">
    <property type="protein sequence ID" value="CAD79222.1"/>
    <property type="molecule type" value="Genomic_DNA"/>
</dbReference>
<keyword evidence="2" id="KW-1185">Reference proteome</keyword>
<dbReference type="KEGG" id="rba:RB11626"/>
<dbReference type="PANTHER" id="PTHR33747">
    <property type="entry name" value="UPF0225 PROTEIN SCO1677"/>
    <property type="match status" value="1"/>
</dbReference>
<dbReference type="HOGENOM" id="CLU_045960_0_0_0"/>
<dbReference type="InterPro" id="IPR004027">
    <property type="entry name" value="SEC_C_motif"/>
</dbReference>
<sequence length="503" mass="57621">MFLKKNFHMHIRKSSGTTPSERRLSKLAESTFLGFWSFANPFRDQGGPKEVCDLLVVCGRDVIIFSDKSCILDPSSDISCAWLRWYRRAVSESIKQSLGAERWIRQHPDRLFIDRKLDRKLPVNIDRRDQIRFHHCILAMGARDACKGAGSRRGSLTLEAPMDAGAATSPDNLPDPFVVQQHFNHDRMIHIFDDVTLPKMLTHLSTICDFLEYLKFKEGLFRQRKVGRIYGEENLLAMFLSEIRNSDHRTPFINGLSPDTSLEIADGGWSELLRDESYHVYRAACKGSEVWDRIINQFAFHAFDGSLVEVSPQTVEENEVILRTMALEPRRSRIELVFRMMERWKQCTDGVANTRVVKSPSQEGVAYVFTYFPRVHASPEVYREERQLHLKSYTMLILTENPSIKRAVGIATEAGDEQHRTFDVATIDQETGPATQPHELRKIRDALGLPPRTAMDSLSERSRVRTSPRHKGCVPRNALCPCGSGRKFKKCCRPRVRTDIGDR</sequence>
<organism evidence="1 2">
    <name type="scientific">Rhodopirellula baltica (strain DSM 10527 / NCIMB 13988 / SH1)</name>
    <dbReference type="NCBI Taxonomy" id="243090"/>
    <lineage>
        <taxon>Bacteria</taxon>
        <taxon>Pseudomonadati</taxon>
        <taxon>Planctomycetota</taxon>
        <taxon>Planctomycetia</taxon>
        <taxon>Pirellulales</taxon>
        <taxon>Pirellulaceae</taxon>
        <taxon>Rhodopirellula</taxon>
    </lineage>
</organism>
<evidence type="ECO:0000313" key="1">
    <source>
        <dbReference type="EMBL" id="CAD79222.1"/>
    </source>
</evidence>
<dbReference type="SUPFAM" id="SSF103642">
    <property type="entry name" value="Sec-C motif"/>
    <property type="match status" value="1"/>
</dbReference>
<evidence type="ECO:0000313" key="2">
    <source>
        <dbReference type="Proteomes" id="UP000001025"/>
    </source>
</evidence>
<accession>Q7UE30</accession>
<dbReference type="OrthoDB" id="570299at2"/>
<dbReference type="eggNOG" id="COG3012">
    <property type="taxonomic scope" value="Bacteria"/>
</dbReference>
<dbReference type="RefSeq" id="WP_011123350.1">
    <property type="nucleotide sequence ID" value="NC_005027.1"/>
</dbReference>
<dbReference type="AlphaFoldDB" id="Q7UE30"/>